<dbReference type="EMBL" id="JAVHJS010000012">
    <property type="protein sequence ID" value="KAK2840607.1"/>
    <property type="molecule type" value="Genomic_DNA"/>
</dbReference>
<sequence>MWVLPISCGWPCGRFSEQPCEGTGSDDDSQNESEPDDFNPQSPEPPTPESPDRAASNRLRNTARELRNDSFHTALAGTSPLPDGPCRTSLESSSYWLKRYQGPGS</sequence>
<proteinExistence type="predicted"/>
<reference evidence="2" key="1">
    <citation type="submission" date="2023-08" db="EMBL/GenBank/DDBJ databases">
        <title>Pelteobagrus vachellii genome.</title>
        <authorList>
            <person name="Liu H."/>
        </authorList>
    </citation>
    <scope>NUCLEOTIDE SEQUENCE</scope>
    <source>
        <strain evidence="2">PRFRI_2022a</strain>
        <tissue evidence="2">Muscle</tissue>
    </source>
</reference>
<gene>
    <name evidence="2" type="ORF">Q7C36_012186</name>
</gene>
<accession>A0AA88MPL0</accession>
<feature type="compositionally biased region" description="Acidic residues" evidence="1">
    <location>
        <begin position="24"/>
        <end position="37"/>
    </location>
</feature>
<keyword evidence="3" id="KW-1185">Reference proteome</keyword>
<evidence type="ECO:0000256" key="1">
    <source>
        <dbReference type="SAM" id="MobiDB-lite"/>
    </source>
</evidence>
<feature type="region of interest" description="Disordered" evidence="1">
    <location>
        <begin position="17"/>
        <end position="88"/>
    </location>
</feature>
<dbReference type="AlphaFoldDB" id="A0AA88MPL0"/>
<dbReference type="Proteomes" id="UP001187315">
    <property type="component" value="Unassembled WGS sequence"/>
</dbReference>
<organism evidence="2 3">
    <name type="scientific">Tachysurus vachellii</name>
    <name type="common">Darkbarbel catfish</name>
    <name type="synonym">Pelteobagrus vachellii</name>
    <dbReference type="NCBI Taxonomy" id="175792"/>
    <lineage>
        <taxon>Eukaryota</taxon>
        <taxon>Metazoa</taxon>
        <taxon>Chordata</taxon>
        <taxon>Craniata</taxon>
        <taxon>Vertebrata</taxon>
        <taxon>Euteleostomi</taxon>
        <taxon>Actinopterygii</taxon>
        <taxon>Neopterygii</taxon>
        <taxon>Teleostei</taxon>
        <taxon>Ostariophysi</taxon>
        <taxon>Siluriformes</taxon>
        <taxon>Bagridae</taxon>
        <taxon>Tachysurus</taxon>
    </lineage>
</organism>
<protein>
    <submittedName>
        <fullName evidence="2">Uncharacterized protein</fullName>
    </submittedName>
</protein>
<comment type="caution">
    <text evidence="2">The sequence shown here is derived from an EMBL/GenBank/DDBJ whole genome shotgun (WGS) entry which is preliminary data.</text>
</comment>
<evidence type="ECO:0000313" key="2">
    <source>
        <dbReference type="EMBL" id="KAK2840607.1"/>
    </source>
</evidence>
<evidence type="ECO:0000313" key="3">
    <source>
        <dbReference type="Proteomes" id="UP001187315"/>
    </source>
</evidence>
<name>A0AA88MPL0_TACVA</name>